<proteinExistence type="predicted"/>
<feature type="signal peptide" evidence="1">
    <location>
        <begin position="1"/>
        <end position="23"/>
    </location>
</feature>
<dbReference type="InterPro" id="IPR011044">
    <property type="entry name" value="Quino_amine_DH_bsu"/>
</dbReference>
<dbReference type="RefSeq" id="WP_185046157.1">
    <property type="nucleotide sequence ID" value="NZ_BAABFG010000005.1"/>
</dbReference>
<dbReference type="Proteomes" id="UP000546162">
    <property type="component" value="Unassembled WGS sequence"/>
</dbReference>
<reference evidence="2 3" key="1">
    <citation type="submission" date="2020-08" db="EMBL/GenBank/DDBJ databases">
        <title>Sequencing the genomes of 1000 actinobacteria strains.</title>
        <authorList>
            <person name="Klenk H.-P."/>
        </authorList>
    </citation>
    <scope>NUCLEOTIDE SEQUENCE [LARGE SCALE GENOMIC DNA]</scope>
    <source>
        <strain evidence="2 3">DSM 45809</strain>
    </source>
</reference>
<gene>
    <name evidence="2" type="ORF">BJY16_009266</name>
</gene>
<evidence type="ECO:0000313" key="3">
    <source>
        <dbReference type="Proteomes" id="UP000546162"/>
    </source>
</evidence>
<evidence type="ECO:0000256" key="1">
    <source>
        <dbReference type="SAM" id="SignalP"/>
    </source>
</evidence>
<dbReference type="AlphaFoldDB" id="A0A7W7H912"/>
<keyword evidence="3" id="KW-1185">Reference proteome</keyword>
<name>A0A7W7H912_9ACTN</name>
<evidence type="ECO:0000313" key="2">
    <source>
        <dbReference type="EMBL" id="MBB4745807.1"/>
    </source>
</evidence>
<comment type="caution">
    <text evidence="2">The sequence shown here is derived from an EMBL/GenBank/DDBJ whole genome shotgun (WGS) entry which is preliminary data.</text>
</comment>
<keyword evidence="1" id="KW-0732">Signal</keyword>
<dbReference type="SUPFAM" id="SSF50969">
    <property type="entry name" value="YVTN repeat-like/Quinoprotein amine dehydrogenase"/>
    <property type="match status" value="1"/>
</dbReference>
<evidence type="ECO:0008006" key="4">
    <source>
        <dbReference type="Google" id="ProtNLM"/>
    </source>
</evidence>
<organism evidence="2 3">
    <name type="scientific">Actinoplanes octamycinicus</name>
    <dbReference type="NCBI Taxonomy" id="135948"/>
    <lineage>
        <taxon>Bacteria</taxon>
        <taxon>Bacillati</taxon>
        <taxon>Actinomycetota</taxon>
        <taxon>Actinomycetes</taxon>
        <taxon>Micromonosporales</taxon>
        <taxon>Micromonosporaceae</taxon>
        <taxon>Actinoplanes</taxon>
    </lineage>
</organism>
<dbReference type="EMBL" id="JACHNB010000001">
    <property type="protein sequence ID" value="MBB4745807.1"/>
    <property type="molecule type" value="Genomic_DNA"/>
</dbReference>
<feature type="chain" id="PRO_5038961926" description="Ig-like domain repeat protein" evidence="1">
    <location>
        <begin position="24"/>
        <end position="666"/>
    </location>
</feature>
<accession>A0A7W7H912</accession>
<protein>
    <recommendedName>
        <fullName evidence="4">Ig-like domain repeat protein</fullName>
    </recommendedName>
</protein>
<sequence length="666" mass="70188">MRKRTIRAMLAAGVLVAGSAVFADLATGTASAATAPTTLTEQQRHAITGYHADRMVVDSSRERLLIADDVAHEILAVGYDGGVLTRVALPDGANATDLQLSADSGRLWATLPAARLIVSWDAATLAEVRRYPVEVPDLGHLALGGGKVWFTYFKNYFASLDVDSGDVVRHQLGDGNDASASSQQPLIAVNPADPSQLALTYAGTRKTLFLYDTDSDLTAPVTKTDTGEVSAHSSLKYTADGTMIYVAGNGGVYYTWANDLTSISARTIAMTKAADVEVASDDWVAAGLPVTADATDLRLFPAAETVATREFDIPFTGDAPELVDLAWGAGSARLFAITADQSLWVLDQPTNAPATSAPAQAATAIKLTAPASAAVGSGINVQGTISGGVPMGAELKVTRTDAASPAGVALQSAGVNGSGGFSFIDFPTALGTVTYTVAYAGDATHKPSSATVSVQSTKTVPQLTLNRNGSVNAYGATVVMTAHLGPTAENRTVEIWADPYGTDRPRTLLKKGTVDGSGNLSVSYQLTRNTSVSAVFTGDTEYGARTVTSAVYTKAAVSTTVAKHYSVKNSYYYVRKTKNPTFTTTMTPYPGRYQRLTFEKYSGGKWVAWKSGSFKLSSAGKYTYTLTGTHTTGVKYRVAAAYLYGTSGDKANYTTYGSWKYFTFTK</sequence>